<feature type="region of interest" description="Disordered" evidence="1">
    <location>
        <begin position="384"/>
        <end position="412"/>
    </location>
</feature>
<evidence type="ECO:0000313" key="3">
    <source>
        <dbReference type="Proteomes" id="UP000199137"/>
    </source>
</evidence>
<proteinExistence type="predicted"/>
<dbReference type="OrthoDB" id="9860696at2"/>
<dbReference type="AlphaFoldDB" id="A0A1I5X5Q0"/>
<dbReference type="RefSeq" id="WP_093575612.1">
    <property type="nucleotide sequence ID" value="NZ_FOWC01000010.1"/>
</dbReference>
<feature type="compositionally biased region" description="Basic and acidic residues" evidence="1">
    <location>
        <begin position="33"/>
        <end position="52"/>
    </location>
</feature>
<sequence>MTDVSPEPDEARDPAPGGGGVVAERPPTPPAFRRGDPRREAAADPERCEFCQRHPRKPARRGGGPRPKHCDHVWGQDHRGKDVTCARLDDALDLWLAAYGGTGPLSRHDVGAPARHLADLLAASEALVAALDPVRGDLDRLDERLTGEVAQALVRAEDAAADADRARGEARAAEADRDAALAAKQAAVADAAEARRSEGAALVERDQAEAARKTAETREKDANTRAGASLDAAKHAQESLSAANKNIAEQAEKIGQLSAANAQLTARAQQLAADVQAVRDQLRQQAADAAAELEQERTAAAAALERVRADTAAELAEQRRAFEQQRENAAGRIADLTGQVSALSAHAEDAKAAAARNQAAADGLQRLRRNLLLVVAEIGPDTDTAQVKDRLARLAADETPTEHDPGQEQDEP</sequence>
<gene>
    <name evidence="2" type="ORF">SAMN05421854_11048</name>
</gene>
<dbReference type="STRING" id="112413.SAMN05421854_11048"/>
<evidence type="ECO:0000313" key="2">
    <source>
        <dbReference type="EMBL" id="SFQ27325.1"/>
    </source>
</evidence>
<organism evidence="2 3">
    <name type="scientific">Amycolatopsis rubida</name>
    <dbReference type="NCBI Taxonomy" id="112413"/>
    <lineage>
        <taxon>Bacteria</taxon>
        <taxon>Bacillati</taxon>
        <taxon>Actinomycetota</taxon>
        <taxon>Actinomycetes</taxon>
        <taxon>Pseudonocardiales</taxon>
        <taxon>Pseudonocardiaceae</taxon>
        <taxon>Amycolatopsis</taxon>
    </lineage>
</organism>
<accession>A0A1I5X5Q0</accession>
<feature type="compositionally biased region" description="Basic and acidic residues" evidence="1">
    <location>
        <begin position="197"/>
        <end position="223"/>
    </location>
</feature>
<protein>
    <recommendedName>
        <fullName evidence="4">Chromosome segregation ATPase</fullName>
    </recommendedName>
</protein>
<evidence type="ECO:0008006" key="4">
    <source>
        <dbReference type="Google" id="ProtNLM"/>
    </source>
</evidence>
<dbReference type="EMBL" id="FOWC01000010">
    <property type="protein sequence ID" value="SFQ27325.1"/>
    <property type="molecule type" value="Genomic_DNA"/>
</dbReference>
<feature type="region of interest" description="Disordered" evidence="1">
    <location>
        <begin position="197"/>
        <end position="237"/>
    </location>
</feature>
<feature type="compositionally biased region" description="Acidic residues" evidence="1">
    <location>
        <begin position="1"/>
        <end position="10"/>
    </location>
</feature>
<evidence type="ECO:0000256" key="1">
    <source>
        <dbReference type="SAM" id="MobiDB-lite"/>
    </source>
</evidence>
<reference evidence="2 3" key="1">
    <citation type="submission" date="2016-10" db="EMBL/GenBank/DDBJ databases">
        <authorList>
            <person name="de Groot N.N."/>
        </authorList>
    </citation>
    <scope>NUCLEOTIDE SEQUENCE [LARGE SCALE GENOMIC DNA]</scope>
    <source>
        <strain evidence="2 3">DSM 44637</strain>
    </source>
</reference>
<dbReference type="Proteomes" id="UP000199137">
    <property type="component" value="Unassembled WGS sequence"/>
</dbReference>
<name>A0A1I5X5Q0_9PSEU</name>
<feature type="compositionally biased region" description="Basic and acidic residues" evidence="1">
    <location>
        <begin position="386"/>
        <end position="406"/>
    </location>
</feature>
<feature type="region of interest" description="Disordered" evidence="1">
    <location>
        <begin position="1"/>
        <end position="76"/>
    </location>
</feature>